<organism evidence="2 3">
    <name type="scientific">Methylococcus capsulatus</name>
    <dbReference type="NCBI Taxonomy" id="414"/>
    <lineage>
        <taxon>Bacteria</taxon>
        <taxon>Pseudomonadati</taxon>
        <taxon>Pseudomonadota</taxon>
        <taxon>Gammaproteobacteria</taxon>
        <taxon>Methylococcales</taxon>
        <taxon>Methylococcaceae</taxon>
        <taxon>Methylococcus</taxon>
    </lineage>
</organism>
<keyword evidence="1" id="KW-0175">Coiled coil</keyword>
<reference evidence="2 3" key="1">
    <citation type="submission" date="2022-09" db="EMBL/GenBank/DDBJ databases">
        <authorList>
            <person name="Giprobiosintez L."/>
        </authorList>
    </citation>
    <scope>NUCLEOTIDE SEQUENCE [LARGE SCALE GENOMIC DNA]</scope>
    <source>
        <strain evidence="3">VKPM-B-12549 (GBS-15)</strain>
    </source>
</reference>
<dbReference type="Proteomes" id="UP001359308">
    <property type="component" value="Chromosome"/>
</dbReference>
<evidence type="ECO:0000256" key="1">
    <source>
        <dbReference type="SAM" id="Coils"/>
    </source>
</evidence>
<protein>
    <submittedName>
        <fullName evidence="2">Uncharacterized protein</fullName>
    </submittedName>
</protein>
<accession>A0ABZ2F9K6</accession>
<evidence type="ECO:0000313" key="3">
    <source>
        <dbReference type="Proteomes" id="UP001359308"/>
    </source>
</evidence>
<dbReference type="RefSeq" id="WP_338457656.1">
    <property type="nucleotide sequence ID" value="NZ_CP104311.1"/>
</dbReference>
<sequence>MSINEEKELIRLNARKYAALDDLDEARRKLSEAQREYACKRKAHQKAVMEYLDYAERRV</sequence>
<evidence type="ECO:0000313" key="2">
    <source>
        <dbReference type="EMBL" id="WWF02897.1"/>
    </source>
</evidence>
<name>A0ABZ2F9K6_METCP</name>
<feature type="coiled-coil region" evidence="1">
    <location>
        <begin position="16"/>
        <end position="43"/>
    </location>
</feature>
<keyword evidence="3" id="KW-1185">Reference proteome</keyword>
<dbReference type="EMBL" id="CP104311">
    <property type="protein sequence ID" value="WWF02897.1"/>
    <property type="molecule type" value="Genomic_DNA"/>
</dbReference>
<proteinExistence type="predicted"/>
<gene>
    <name evidence="2" type="ORF">N4J17_04580</name>
</gene>